<proteinExistence type="predicted"/>
<feature type="compositionally biased region" description="Low complexity" evidence="1">
    <location>
        <begin position="77"/>
        <end position="88"/>
    </location>
</feature>
<protein>
    <recommendedName>
        <fullName evidence="2">Arrestin C-terminal-like domain-containing protein</fullName>
    </recommendedName>
</protein>
<feature type="domain" description="Arrestin C-terminal-like" evidence="2">
    <location>
        <begin position="384"/>
        <end position="543"/>
    </location>
</feature>
<feature type="region of interest" description="Disordered" evidence="1">
    <location>
        <begin position="648"/>
        <end position="728"/>
    </location>
</feature>
<dbReference type="AlphaFoldDB" id="A0A8H7P8Z5"/>
<evidence type="ECO:0000313" key="4">
    <source>
        <dbReference type="Proteomes" id="UP000639403"/>
    </source>
</evidence>
<organism evidence="3 4">
    <name type="scientific">Rhodonia placenta</name>
    <dbReference type="NCBI Taxonomy" id="104341"/>
    <lineage>
        <taxon>Eukaryota</taxon>
        <taxon>Fungi</taxon>
        <taxon>Dikarya</taxon>
        <taxon>Basidiomycota</taxon>
        <taxon>Agaricomycotina</taxon>
        <taxon>Agaricomycetes</taxon>
        <taxon>Polyporales</taxon>
        <taxon>Adustoporiaceae</taxon>
        <taxon>Rhodonia</taxon>
    </lineage>
</organism>
<feature type="region of interest" description="Disordered" evidence="1">
    <location>
        <begin position="847"/>
        <end position="897"/>
    </location>
</feature>
<evidence type="ECO:0000259" key="2">
    <source>
        <dbReference type="SMART" id="SM01017"/>
    </source>
</evidence>
<dbReference type="InterPro" id="IPR011022">
    <property type="entry name" value="Arrestin_C-like"/>
</dbReference>
<feature type="compositionally biased region" description="Polar residues" evidence="1">
    <location>
        <begin position="119"/>
        <end position="133"/>
    </location>
</feature>
<name>A0A8H7P8Z5_9APHY</name>
<dbReference type="SMART" id="SM01017">
    <property type="entry name" value="Arrestin_C"/>
    <property type="match status" value="1"/>
</dbReference>
<feature type="compositionally biased region" description="Low complexity" evidence="1">
    <location>
        <begin position="1018"/>
        <end position="1030"/>
    </location>
</feature>
<accession>A0A8H7P8Z5</accession>
<feature type="compositionally biased region" description="Polar residues" evidence="1">
    <location>
        <begin position="943"/>
        <end position="957"/>
    </location>
</feature>
<feature type="compositionally biased region" description="Polar residues" evidence="1">
    <location>
        <begin position="59"/>
        <end position="76"/>
    </location>
</feature>
<dbReference type="Gene3D" id="2.60.40.640">
    <property type="match status" value="1"/>
</dbReference>
<feature type="compositionally biased region" description="Polar residues" evidence="1">
    <location>
        <begin position="580"/>
        <end position="590"/>
    </location>
</feature>
<feature type="region of interest" description="Disordered" evidence="1">
    <location>
        <begin position="932"/>
        <end position="963"/>
    </location>
</feature>
<dbReference type="InterPro" id="IPR014756">
    <property type="entry name" value="Ig_E-set"/>
</dbReference>
<feature type="compositionally biased region" description="Polar residues" evidence="1">
    <location>
        <begin position="888"/>
        <end position="897"/>
    </location>
</feature>
<feature type="compositionally biased region" description="Basic and acidic residues" evidence="1">
    <location>
        <begin position="702"/>
        <end position="715"/>
    </location>
</feature>
<feature type="region of interest" description="Disordered" evidence="1">
    <location>
        <begin position="552"/>
        <end position="605"/>
    </location>
</feature>
<gene>
    <name evidence="3" type="ORF">IEO21_01772</name>
</gene>
<feature type="compositionally biased region" description="Basic and acidic residues" evidence="1">
    <location>
        <begin position="983"/>
        <end position="992"/>
    </location>
</feature>
<evidence type="ECO:0000313" key="3">
    <source>
        <dbReference type="EMBL" id="KAF9819911.1"/>
    </source>
</evidence>
<feature type="region of interest" description="Disordered" evidence="1">
    <location>
        <begin position="977"/>
        <end position="1033"/>
    </location>
</feature>
<dbReference type="Proteomes" id="UP000639403">
    <property type="component" value="Unassembled WGS sequence"/>
</dbReference>
<evidence type="ECO:0000256" key="1">
    <source>
        <dbReference type="SAM" id="MobiDB-lite"/>
    </source>
</evidence>
<dbReference type="Pfam" id="PF02752">
    <property type="entry name" value="Arrestin_C"/>
    <property type="match status" value="1"/>
</dbReference>
<dbReference type="EMBL" id="JADOXO010000014">
    <property type="protein sequence ID" value="KAF9819911.1"/>
    <property type="molecule type" value="Genomic_DNA"/>
</dbReference>
<dbReference type="SUPFAM" id="SSF81296">
    <property type="entry name" value="E set domains"/>
    <property type="match status" value="1"/>
</dbReference>
<dbReference type="InterPro" id="IPR014752">
    <property type="entry name" value="Arrestin-like_C"/>
</dbReference>
<feature type="compositionally biased region" description="Low complexity" evidence="1">
    <location>
        <begin position="47"/>
        <end position="58"/>
    </location>
</feature>
<sequence>MPSALTSPQITVYHSAADLPDDIWEMFHAHARSANIIFPYAKKARTSSSQLSSSNDPSEPTSRFSGTTLQDSETTPSHSDISSVHSSHFTNGDNSGVDHGHVNEANFVPGTLGPLVSQDYPSPSEESTAQSGFVRSDTLHNFRESQTRNASDLRLLMGNVNARLKSGAVVRPTHSRQPCGVVDRDSPADPVSLEQAKSRARIDVDIVLESNACVQGDFLRGYVKLRVRKRSRKESPMLLAGGKVRVVGFECIPSQDERHTFYQCASPLSEITDQLHRIYEKPASADGFAPAIEGVHVLPFAMRLPADGTCGTPKGVLSVHSGVAVQYVAMVSIKVKNPKNGKRSIAHFYRHCEIWPRLNPSVVLLPAARPLQSATSKSLSMLGSANKVKLTGFLHRLTWVAGQRCYVTVAVVNETKKTIRTLTLTLIRSTTIFKPKPALDTGNARTLDPDSCQTTTMHKVLSETFLQMAHRGTKGHASAKGWWTGVAPGQELTFSHYILLPPEALSVTRNRLLEVEYIIRITLSAGSLTPDIHVTLPIRIINFLSIDPIPRDPTQSSSGAHVRPLQRRRSIDGSLDARNLASNCWPTSKQHGPPGTLHSRSSTLYTHGNGDEDFLRLLQPPQRSHISKRLPHKPSAQLHVMNPDTCSESSLIMTEPNEPEHSDDSVYSSGFSSHPASMDSLASSSEADFGATDLDDANSDEEVGHVVESTRDGSVTRRPQTQDSEQRVAMTSCVPQAQGRTNYVAAVAEYASAGLSWSHGMPEDPALDGSGASAATEHVGDGGDVTPKIAHVSATEMHAVPQIAIQPLRPARHPNRMIPVKLRAPSMEPRAGAEYTIGQAFGRSHLYGEDEQFPPSVRGSRRLPNPPTSILDSDLPPSVSDLHVAPATQDNSDGPASNQYAVMSAAVRGTSSGCTPTDDSAPAPASVLAKTLASPKPHAQMSDRAQQPTSLDISSATRGGMCEPTSTATLARIPNAHLGLNHDPSRQSELDRTYGQPHASLGQDLADAGRPSMNMRRTSTSQTGSSTSSGVRERIAELEVRVQSACKDGSAYV</sequence>
<comment type="caution">
    <text evidence="3">The sequence shown here is derived from an EMBL/GenBank/DDBJ whole genome shotgun (WGS) entry which is preliminary data.</text>
</comment>
<reference evidence="3" key="2">
    <citation type="journal article" name="Front. Microbiol.">
        <title>Degradative Capacity of Two Strains of Rhodonia placenta: From Phenotype to Genotype.</title>
        <authorList>
            <person name="Kolle M."/>
            <person name="Horta M.A.C."/>
            <person name="Nowrousian M."/>
            <person name="Ohm R.A."/>
            <person name="Benz J.P."/>
            <person name="Pilgard A."/>
        </authorList>
    </citation>
    <scope>NUCLEOTIDE SEQUENCE</scope>
    <source>
        <strain evidence="3">FPRL280</strain>
    </source>
</reference>
<reference evidence="3" key="1">
    <citation type="submission" date="2020-11" db="EMBL/GenBank/DDBJ databases">
        <authorList>
            <person name="Koelle M."/>
            <person name="Horta M.A.C."/>
            <person name="Nowrousian M."/>
            <person name="Ohm R.A."/>
            <person name="Benz P."/>
            <person name="Pilgard A."/>
        </authorList>
    </citation>
    <scope>NUCLEOTIDE SEQUENCE</scope>
    <source>
        <strain evidence="3">FPRL280</strain>
    </source>
</reference>
<feature type="region of interest" description="Disordered" evidence="1">
    <location>
        <begin position="47"/>
        <end position="137"/>
    </location>
</feature>